<evidence type="ECO:0000256" key="4">
    <source>
        <dbReference type="ARBA" id="ARBA00022475"/>
    </source>
</evidence>
<dbReference type="GO" id="GO:0005886">
    <property type="term" value="C:plasma membrane"/>
    <property type="evidence" value="ECO:0007669"/>
    <property type="project" value="UniProtKB-SubCell"/>
</dbReference>
<feature type="transmembrane region" description="Helical" evidence="10">
    <location>
        <begin position="226"/>
        <end position="250"/>
    </location>
</feature>
<protein>
    <recommendedName>
        <fullName evidence="3">histidine kinase</fullName>
        <ecNumber evidence="3">2.7.13.3</ecNumber>
    </recommendedName>
</protein>
<accession>A0A1E2VFP9</accession>
<sequence length="538" mass="61011">MGNIFLRVYVGMLGALILIVLLSVAIVAMTNLIREEAYQENLLSGLFSTLINEASPLPPALRTHWVEELNRTLGLELSLQPLNKQDWSSWSLERFHNGRVIVEKRPTGELQVIRQLPGEPTLLVGRLWRVTEQQASASIYLILRDLQRTPMELRHERLKILQSRFRYDIALLDQLPRTVDPLQRQRLDRGEQVVLFSDDAQTVVSYAQIGPGTWLKLGPIALFNQYPVSLLAGVSLMALLLLGTATWWFIRTLEKRLRQVEKAASQIAAGNLNSRVATNSSDFVGRLAQSFNRMAEQVQGLLRTQQEMIHAVSHELRTPVARVRFGMQMIEDFTDDPAIHKQLAGIDKDIDELNELVDEILTYARLGQDGLKLSFARSNVVQLTREVVQSFQRTQPQLTLVLDVSGSHAYQGDASIEPRYFQRAVQNLVGNAIRYARHRIRIRCHFEAETLRVDVEDDGEGIPEHDWERVFAPFSRLDDSRARSSGGYGLGLSIVQRITYWHRGGALVDRSPTLQGARFSLLLPREQLDSDPPLRAPI</sequence>
<dbReference type="SUPFAM" id="SSF55874">
    <property type="entry name" value="ATPase domain of HSP90 chaperone/DNA topoisomerase II/histidine kinase"/>
    <property type="match status" value="1"/>
</dbReference>
<dbReference type="InterPro" id="IPR003594">
    <property type="entry name" value="HATPase_dom"/>
</dbReference>
<dbReference type="PANTHER" id="PTHR44936:SF10">
    <property type="entry name" value="SENSOR PROTEIN RSTB"/>
    <property type="match status" value="1"/>
</dbReference>
<evidence type="ECO:0000313" key="14">
    <source>
        <dbReference type="Proteomes" id="UP000094291"/>
    </source>
</evidence>
<feature type="transmembrane region" description="Helical" evidence="10">
    <location>
        <begin position="6"/>
        <end position="29"/>
    </location>
</feature>
<gene>
    <name evidence="13" type="ORF">BFW38_14260</name>
</gene>
<dbReference type="CDD" id="cd06225">
    <property type="entry name" value="HAMP"/>
    <property type="match status" value="1"/>
</dbReference>
<keyword evidence="7" id="KW-0547">Nucleotide-binding</keyword>
<dbReference type="InterPro" id="IPR005467">
    <property type="entry name" value="His_kinase_dom"/>
</dbReference>
<dbReference type="InterPro" id="IPR036890">
    <property type="entry name" value="HATPase_C_sf"/>
</dbReference>
<dbReference type="PRINTS" id="PR00344">
    <property type="entry name" value="BCTRLSENSOR"/>
</dbReference>
<dbReference type="PROSITE" id="PS50109">
    <property type="entry name" value="HIS_KIN"/>
    <property type="match status" value="1"/>
</dbReference>
<dbReference type="EC" id="2.7.13.3" evidence="3"/>
<proteinExistence type="predicted"/>
<keyword evidence="14" id="KW-1185">Reference proteome</keyword>
<evidence type="ECO:0000256" key="2">
    <source>
        <dbReference type="ARBA" id="ARBA00004651"/>
    </source>
</evidence>
<organism evidence="13 14">
    <name type="scientific">Terasakiispira papahanaumokuakeensis</name>
    <dbReference type="NCBI Taxonomy" id="197479"/>
    <lineage>
        <taxon>Bacteria</taxon>
        <taxon>Pseudomonadati</taxon>
        <taxon>Pseudomonadota</taxon>
        <taxon>Gammaproteobacteria</taxon>
        <taxon>Oceanospirillales</taxon>
        <taxon>Terasakiispira</taxon>
    </lineage>
</organism>
<dbReference type="InterPro" id="IPR003661">
    <property type="entry name" value="HisK_dim/P_dom"/>
</dbReference>
<comment type="catalytic activity">
    <reaction evidence="1">
        <text>ATP + protein L-histidine = ADP + protein N-phospho-L-histidine.</text>
        <dbReference type="EC" id="2.7.13.3"/>
    </reaction>
</comment>
<keyword evidence="4" id="KW-1003">Cell membrane</keyword>
<dbReference type="SMART" id="SM00304">
    <property type="entry name" value="HAMP"/>
    <property type="match status" value="1"/>
</dbReference>
<evidence type="ECO:0000256" key="3">
    <source>
        <dbReference type="ARBA" id="ARBA00012438"/>
    </source>
</evidence>
<dbReference type="SUPFAM" id="SSF158472">
    <property type="entry name" value="HAMP domain-like"/>
    <property type="match status" value="1"/>
</dbReference>
<dbReference type="PROSITE" id="PS50885">
    <property type="entry name" value="HAMP"/>
    <property type="match status" value="1"/>
</dbReference>
<keyword evidence="6" id="KW-0808">Transferase</keyword>
<dbReference type="Gene3D" id="1.10.8.500">
    <property type="entry name" value="HAMP domain in histidine kinase"/>
    <property type="match status" value="1"/>
</dbReference>
<dbReference type="GO" id="GO:0000155">
    <property type="term" value="F:phosphorelay sensor kinase activity"/>
    <property type="evidence" value="ECO:0007669"/>
    <property type="project" value="InterPro"/>
</dbReference>
<keyword evidence="10" id="KW-0812">Transmembrane</keyword>
<dbReference type="Pfam" id="PF00672">
    <property type="entry name" value="HAMP"/>
    <property type="match status" value="1"/>
</dbReference>
<dbReference type="InterPro" id="IPR004358">
    <property type="entry name" value="Sig_transdc_His_kin-like_C"/>
</dbReference>
<keyword evidence="9" id="KW-0067">ATP-binding</keyword>
<evidence type="ECO:0000256" key="8">
    <source>
        <dbReference type="ARBA" id="ARBA00022777"/>
    </source>
</evidence>
<dbReference type="Gene3D" id="1.10.287.130">
    <property type="match status" value="1"/>
</dbReference>
<evidence type="ECO:0000256" key="9">
    <source>
        <dbReference type="ARBA" id="ARBA00022840"/>
    </source>
</evidence>
<comment type="caution">
    <text evidence="13">The sequence shown here is derived from an EMBL/GenBank/DDBJ whole genome shotgun (WGS) entry which is preliminary data.</text>
</comment>
<evidence type="ECO:0000313" key="13">
    <source>
        <dbReference type="EMBL" id="ODC05485.1"/>
    </source>
</evidence>
<dbReference type="InterPro" id="IPR036097">
    <property type="entry name" value="HisK_dim/P_sf"/>
</dbReference>
<dbReference type="AlphaFoldDB" id="A0A1E2VFP9"/>
<comment type="subcellular location">
    <subcellularLocation>
        <location evidence="2">Cell membrane</location>
        <topology evidence="2">Multi-pass membrane protein</topology>
    </subcellularLocation>
</comment>
<keyword evidence="5" id="KW-0597">Phosphoprotein</keyword>
<keyword evidence="8" id="KW-0418">Kinase</keyword>
<dbReference type="STRING" id="197479.BFW38_14260"/>
<evidence type="ECO:0000256" key="1">
    <source>
        <dbReference type="ARBA" id="ARBA00000085"/>
    </source>
</evidence>
<dbReference type="EMBL" id="MDTQ01000001">
    <property type="protein sequence ID" value="ODC05485.1"/>
    <property type="molecule type" value="Genomic_DNA"/>
</dbReference>
<dbReference type="Pfam" id="PF02518">
    <property type="entry name" value="HATPase_c"/>
    <property type="match status" value="1"/>
</dbReference>
<keyword evidence="10" id="KW-1133">Transmembrane helix</keyword>
<dbReference type="SMART" id="SM00387">
    <property type="entry name" value="HATPase_c"/>
    <property type="match status" value="1"/>
</dbReference>
<evidence type="ECO:0000256" key="6">
    <source>
        <dbReference type="ARBA" id="ARBA00022679"/>
    </source>
</evidence>
<name>A0A1E2VFP9_9GAMM</name>
<evidence type="ECO:0000256" key="7">
    <source>
        <dbReference type="ARBA" id="ARBA00022741"/>
    </source>
</evidence>
<evidence type="ECO:0000259" key="11">
    <source>
        <dbReference type="PROSITE" id="PS50109"/>
    </source>
</evidence>
<keyword evidence="10" id="KW-0472">Membrane</keyword>
<dbReference type="Proteomes" id="UP000094291">
    <property type="component" value="Unassembled WGS sequence"/>
</dbReference>
<dbReference type="SUPFAM" id="SSF47384">
    <property type="entry name" value="Homodimeric domain of signal transducing histidine kinase"/>
    <property type="match status" value="1"/>
</dbReference>
<dbReference type="PANTHER" id="PTHR44936">
    <property type="entry name" value="SENSOR PROTEIN CREC"/>
    <property type="match status" value="1"/>
</dbReference>
<dbReference type="InterPro" id="IPR003660">
    <property type="entry name" value="HAMP_dom"/>
</dbReference>
<dbReference type="InterPro" id="IPR050980">
    <property type="entry name" value="2C_sensor_his_kinase"/>
</dbReference>
<evidence type="ECO:0000259" key="12">
    <source>
        <dbReference type="PROSITE" id="PS50885"/>
    </source>
</evidence>
<dbReference type="SMART" id="SM00388">
    <property type="entry name" value="HisKA"/>
    <property type="match status" value="1"/>
</dbReference>
<dbReference type="Gene3D" id="3.30.565.10">
    <property type="entry name" value="Histidine kinase-like ATPase, C-terminal domain"/>
    <property type="match status" value="1"/>
</dbReference>
<dbReference type="Pfam" id="PF00512">
    <property type="entry name" value="HisKA"/>
    <property type="match status" value="1"/>
</dbReference>
<dbReference type="GO" id="GO:0005524">
    <property type="term" value="F:ATP binding"/>
    <property type="evidence" value="ECO:0007669"/>
    <property type="project" value="UniProtKB-KW"/>
</dbReference>
<dbReference type="CDD" id="cd00082">
    <property type="entry name" value="HisKA"/>
    <property type="match status" value="1"/>
</dbReference>
<feature type="domain" description="HAMP" evidence="12">
    <location>
        <begin position="251"/>
        <end position="303"/>
    </location>
</feature>
<evidence type="ECO:0000256" key="10">
    <source>
        <dbReference type="SAM" id="Phobius"/>
    </source>
</evidence>
<reference evidence="13 14" key="1">
    <citation type="submission" date="2016-08" db="EMBL/GenBank/DDBJ databases">
        <authorList>
            <person name="Seilhamer J.J."/>
        </authorList>
    </citation>
    <scope>NUCLEOTIDE SEQUENCE [LARGE SCALE GENOMIC DNA]</scope>
    <source>
        <strain evidence="13 14">PH27A</strain>
    </source>
</reference>
<evidence type="ECO:0000256" key="5">
    <source>
        <dbReference type="ARBA" id="ARBA00022553"/>
    </source>
</evidence>
<feature type="domain" description="Histidine kinase" evidence="11">
    <location>
        <begin position="311"/>
        <end position="527"/>
    </location>
</feature>